<dbReference type="InterPro" id="IPR009000">
    <property type="entry name" value="Transl_B-barrel_sf"/>
</dbReference>
<dbReference type="InterPro" id="IPR011033">
    <property type="entry name" value="PRC_barrel-like_sf"/>
</dbReference>
<comment type="subcellular location">
    <subcellularLocation>
        <location evidence="5">Cytoplasm</location>
    </subcellularLocation>
</comment>
<dbReference type="GO" id="GO:0005840">
    <property type="term" value="C:ribosome"/>
    <property type="evidence" value="ECO:0007669"/>
    <property type="project" value="InterPro"/>
</dbReference>
<dbReference type="GO" id="GO:0043022">
    <property type="term" value="F:ribosome binding"/>
    <property type="evidence" value="ECO:0007669"/>
    <property type="project" value="InterPro"/>
</dbReference>
<dbReference type="InterPro" id="IPR036976">
    <property type="entry name" value="RimM_N_sf"/>
</dbReference>
<dbReference type="PANTHER" id="PTHR33692:SF1">
    <property type="entry name" value="RIBOSOME MATURATION FACTOR RIMM"/>
    <property type="match status" value="1"/>
</dbReference>
<comment type="caution">
    <text evidence="8">The sequence shown here is derived from an EMBL/GenBank/DDBJ whole genome shotgun (WGS) entry which is preliminary data.</text>
</comment>
<evidence type="ECO:0000256" key="1">
    <source>
        <dbReference type="ARBA" id="ARBA00022490"/>
    </source>
</evidence>
<evidence type="ECO:0000313" key="9">
    <source>
        <dbReference type="Proteomes" id="UP000601223"/>
    </source>
</evidence>
<evidence type="ECO:0000313" key="8">
    <source>
        <dbReference type="EMBL" id="GIF83843.1"/>
    </source>
</evidence>
<evidence type="ECO:0000259" key="7">
    <source>
        <dbReference type="Pfam" id="PF24986"/>
    </source>
</evidence>
<evidence type="ECO:0000256" key="2">
    <source>
        <dbReference type="ARBA" id="ARBA00022517"/>
    </source>
</evidence>
<dbReference type="Gene3D" id="2.30.30.240">
    <property type="entry name" value="PRC-barrel domain"/>
    <property type="match status" value="1"/>
</dbReference>
<dbReference type="PANTHER" id="PTHR33692">
    <property type="entry name" value="RIBOSOME MATURATION FACTOR RIMM"/>
    <property type="match status" value="1"/>
</dbReference>
<reference evidence="8 9" key="1">
    <citation type="submission" date="2021-01" db="EMBL/GenBank/DDBJ databases">
        <title>Whole genome shotgun sequence of Catellatospora bangladeshensis NBRC 107357.</title>
        <authorList>
            <person name="Komaki H."/>
            <person name="Tamura T."/>
        </authorList>
    </citation>
    <scope>NUCLEOTIDE SEQUENCE [LARGE SCALE GENOMIC DNA]</scope>
    <source>
        <strain evidence="8 9">NBRC 107357</strain>
    </source>
</reference>
<accession>A0A8J3JNJ5</accession>
<feature type="domain" description="RimM N-terminal" evidence="6">
    <location>
        <begin position="5"/>
        <end position="88"/>
    </location>
</feature>
<evidence type="ECO:0000259" key="6">
    <source>
        <dbReference type="Pfam" id="PF01782"/>
    </source>
</evidence>
<dbReference type="Gene3D" id="2.40.30.60">
    <property type="entry name" value="RimM"/>
    <property type="match status" value="1"/>
</dbReference>
<evidence type="ECO:0000256" key="5">
    <source>
        <dbReference type="HAMAP-Rule" id="MF_00014"/>
    </source>
</evidence>
<dbReference type="NCBIfam" id="TIGR02273">
    <property type="entry name" value="16S_RimM"/>
    <property type="match status" value="1"/>
</dbReference>
<comment type="subunit">
    <text evidence="5">Binds ribosomal protein uS19.</text>
</comment>
<dbReference type="RefSeq" id="WP_203751193.1">
    <property type="nucleotide sequence ID" value="NZ_BONF01000031.1"/>
</dbReference>
<comment type="similarity">
    <text evidence="5">Belongs to the RimM family.</text>
</comment>
<keyword evidence="2 5" id="KW-0690">Ribosome biogenesis</keyword>
<keyword evidence="4 5" id="KW-0143">Chaperone</keyword>
<dbReference type="HAMAP" id="MF_00014">
    <property type="entry name" value="Ribosome_mat_RimM"/>
    <property type="match status" value="1"/>
</dbReference>
<dbReference type="EMBL" id="BONF01000031">
    <property type="protein sequence ID" value="GIF83843.1"/>
    <property type="molecule type" value="Genomic_DNA"/>
</dbReference>
<sequence length="172" mass="18025">MLLIVGHVVRAHGIRGEVLVQPRTDEPAQRFAVGSTLLVEPTVAGLPGTLTVESARPHSGKLIVTFAEIPDRNMAELAKSAVLNVDSADVAPPEDPDEFLDHQLVGLDVVTVGGEALGKVTRIEHAPASDLLVVRMPDGRTGLIPFVSAIVPEVDVAGGRIVVDPPGGLFDL</sequence>
<name>A0A8J3JNJ5_9ACTN</name>
<dbReference type="InterPro" id="IPR056792">
    <property type="entry name" value="PRC_RimM"/>
</dbReference>
<dbReference type="GO" id="GO:0006364">
    <property type="term" value="P:rRNA processing"/>
    <property type="evidence" value="ECO:0007669"/>
    <property type="project" value="UniProtKB-UniRule"/>
</dbReference>
<dbReference type="Pfam" id="PF01782">
    <property type="entry name" value="RimM"/>
    <property type="match status" value="1"/>
</dbReference>
<evidence type="ECO:0000256" key="4">
    <source>
        <dbReference type="ARBA" id="ARBA00023186"/>
    </source>
</evidence>
<gene>
    <name evidence="5 8" type="primary">rimM</name>
    <name evidence="8" type="ORF">Cba03nite_51920</name>
</gene>
<evidence type="ECO:0000256" key="3">
    <source>
        <dbReference type="ARBA" id="ARBA00022552"/>
    </source>
</evidence>
<keyword evidence="9" id="KW-1185">Reference proteome</keyword>
<comment type="domain">
    <text evidence="5">The PRC barrel domain binds ribosomal protein uS19.</text>
</comment>
<comment type="function">
    <text evidence="5">An accessory protein needed during the final step in the assembly of 30S ribosomal subunit, possibly for assembly of the head region. Essential for efficient processing of 16S rRNA. May be needed both before and after RbfA during the maturation of 16S rRNA. It has affinity for free ribosomal 30S subunits but not for 70S ribosomes.</text>
</comment>
<dbReference type="InterPro" id="IPR002676">
    <property type="entry name" value="RimM_N"/>
</dbReference>
<dbReference type="SUPFAM" id="SSF50346">
    <property type="entry name" value="PRC-barrel domain"/>
    <property type="match status" value="1"/>
</dbReference>
<dbReference type="Proteomes" id="UP000601223">
    <property type="component" value="Unassembled WGS sequence"/>
</dbReference>
<proteinExistence type="inferred from homology"/>
<dbReference type="SUPFAM" id="SSF50447">
    <property type="entry name" value="Translation proteins"/>
    <property type="match status" value="1"/>
</dbReference>
<feature type="domain" description="Ribosome maturation factor RimM PRC barrel" evidence="7">
    <location>
        <begin position="102"/>
        <end position="169"/>
    </location>
</feature>
<dbReference type="AlphaFoldDB" id="A0A8J3JNJ5"/>
<dbReference type="Pfam" id="PF24986">
    <property type="entry name" value="PRC_RimM"/>
    <property type="match status" value="1"/>
</dbReference>
<organism evidence="8 9">
    <name type="scientific">Catellatospora bangladeshensis</name>
    <dbReference type="NCBI Taxonomy" id="310355"/>
    <lineage>
        <taxon>Bacteria</taxon>
        <taxon>Bacillati</taxon>
        <taxon>Actinomycetota</taxon>
        <taxon>Actinomycetes</taxon>
        <taxon>Micromonosporales</taxon>
        <taxon>Micromonosporaceae</taxon>
        <taxon>Catellatospora</taxon>
    </lineage>
</organism>
<dbReference type="GO" id="GO:0005737">
    <property type="term" value="C:cytoplasm"/>
    <property type="evidence" value="ECO:0007669"/>
    <property type="project" value="UniProtKB-SubCell"/>
</dbReference>
<dbReference type="InterPro" id="IPR011961">
    <property type="entry name" value="RimM"/>
</dbReference>
<keyword evidence="1 5" id="KW-0963">Cytoplasm</keyword>
<protein>
    <recommendedName>
        <fullName evidence="5">Ribosome maturation factor RimM</fullName>
    </recommendedName>
</protein>
<dbReference type="GO" id="GO:0042274">
    <property type="term" value="P:ribosomal small subunit biogenesis"/>
    <property type="evidence" value="ECO:0007669"/>
    <property type="project" value="UniProtKB-UniRule"/>
</dbReference>
<keyword evidence="3 5" id="KW-0698">rRNA processing</keyword>